<dbReference type="SUPFAM" id="SSF63829">
    <property type="entry name" value="Calcium-dependent phosphotriesterase"/>
    <property type="match status" value="1"/>
</dbReference>
<accession>E1IAW9</accession>
<sequence length="1619" mass="175766">MDTFEITIQRRDGTSWPVIVEQSHPQNLTPERSEGLLHLNLEELRGLEVQPLAYGRFLGEALFHGPVYDAFRRALARSEDRLRVLLFIEDAELRGLRWERLCAPIDAEWPILALSQRAPFSRYLPSLTDRRFPQIGRQDLRMLIVAASPANMARFRLEPFDVAAAVSGVQRALEGLPTCLLSDLPDSAGPPSLDAICAQISAEPFTLLHIVCHGRVMPDGESVIFLARDDNPAEVDPVPAARLLERLGNLQGARGLPRFTFLSTCESASPGADVALGGLAQRLVRDLGMPAVVAMTDKVQISTANALAAAFYPRLREHGEVDRALVEASAGLAERGTILVPVLFSRLGGQPLFSDALDRPLSADDIAAGLGLLGPLVGQRAPILRGELDTAAATLRRTLRADPGGLTREARQERDAAMAAIETICAEASELSFRALALGQPVPPYDERCPFPGLRSFRADGRDFFFGREPLVQRLIERLTQQPFLAVLGASGSGKSSLVFAGLLPALQASSPNLQVITFTPGEQPQRTMEAALANAPTGARIVVVDQFEEAFTICQDQQERNAFFQTLLDLSPATPVIITMRADFLGEVAPYAALRDRVQSAQELVAPMTPEELRRAMELQAAAVGLRFEADLSGQILDDVRGEPGAMPLLQHALQELWQRRRGRWLRAIEYRNVGGIHQAIAHTADQIYAACRPADQERLRDIFVRLTRLDRDALAGEERRDTRQRVTLHDLTPAGADPAPLRELLRRLADARLIVTGVDASGAETVEVAHEALIRSWPRLRGWLEQDRAGLLLRDSMRQAALEWQREAHDPALLFRGGRLDEALALALLPRFAPNELERHFLDASAAQREQEAAEKEAVRQRELEQARALAAEQQQRAEEQATAASQLRRRAIFLAGVAVVAVVAMVAAVIFGAQAQRSEQAAKLSAAEANQRAMLANAQTFAGQGQTDLAMALSFHAASSEAPLQAANSVLASIAENAARWRIRPQSSNPIYGMTVSPQGDQLFLAADMGIEVWDMVQGTLLRKLDLSAISNIAVAPENSEPMMIVDASGQPVPVESGPPTLGVGQLIISPDGSQVVATSSYSLLSWGVAGGRSYRDALGDLQPGLIDFLPDSHTLALASSSEGPLLFDLATQRITRRFSPPADAFSLISLDVNQQGTRMAGVYESPAMVVIWDLQSSNPNPIHTITNEGGYYGPAMFSADGSRLAVIVNGLTVEVWETSSYNLLFSIKHDTLVTALALHPDNHMVATGTTDGLVHLWSDMNAERSGAAEELRRYSGHTQGISINTPIDSLIFSPNGSRIISAARDMAVRVWDSAGYSLSNDQWPSAEETHYPDVGGQIVAVSADQQQIAFFLTPDGSEPEYGSTGDIGIWNVAQGSAQMIGSGVLLPLAHFSPDGSNIIVQDSSGMIQIYTTANLTLVRELGPINGTYRVSPNTQQIAAQSNAADGTQTIALWDLPHGSISTTLRGEQSAIYSLAYSDDSALLAVGYENGRIEIWDVGSASLRHSIIAHRQLVMSLAFSRDQRYLLSGGGDKLVRLWDVTSGELERDFSSLLDVIASVALSPDADRVHATDQLGNSATWSNLTGKALVEWVRANRYLPELSCAERVRYRVEPLCP</sequence>
<dbReference type="Pfam" id="PF20703">
    <property type="entry name" value="nSTAND1"/>
    <property type="match status" value="1"/>
</dbReference>
<dbReference type="EMBL" id="ADVR01000008">
    <property type="protein sequence ID" value="EFO81615.1"/>
    <property type="molecule type" value="Genomic_DNA"/>
</dbReference>
<dbReference type="eggNOG" id="COG2319">
    <property type="taxonomic scope" value="Bacteria"/>
</dbReference>
<evidence type="ECO:0000256" key="1">
    <source>
        <dbReference type="ARBA" id="ARBA00022574"/>
    </source>
</evidence>
<dbReference type="InterPro" id="IPR049052">
    <property type="entry name" value="nSTAND1"/>
</dbReference>
<gene>
    <name evidence="7" type="ORF">OSCT_0470</name>
</gene>
<evidence type="ECO:0000256" key="2">
    <source>
        <dbReference type="ARBA" id="ARBA00022737"/>
    </source>
</evidence>
<keyword evidence="8" id="KW-1185">Reference proteome</keyword>
<reference evidence="7 8" key="1">
    <citation type="journal article" date="2011" name="J. Bacteriol.">
        <title>Draft genome sequence of the anoxygenic filamentous phototrophic bacterium Oscillochloris trichoides subsp. DG-6.</title>
        <authorList>
            <person name="Kuznetsov B.B."/>
            <person name="Ivanovsky R.N."/>
            <person name="Keppen O.I."/>
            <person name="Sukhacheva M.V."/>
            <person name="Bumazhkin B.K."/>
            <person name="Patutina E.O."/>
            <person name="Beletsky A.V."/>
            <person name="Mardanov A.V."/>
            <person name="Baslerov R.V."/>
            <person name="Panteleeva A.N."/>
            <person name="Kolganova T.V."/>
            <person name="Ravin N.V."/>
            <person name="Skryabin K.G."/>
        </authorList>
    </citation>
    <scope>NUCLEOTIDE SEQUENCE [LARGE SCALE GENOMIC DNA]</scope>
    <source>
        <strain evidence="7 8">DG-6</strain>
    </source>
</reference>
<dbReference type="PROSITE" id="PS50082">
    <property type="entry name" value="WD_REPEATS_2"/>
    <property type="match status" value="4"/>
</dbReference>
<dbReference type="PROSITE" id="PS50294">
    <property type="entry name" value="WD_REPEATS_REGION"/>
    <property type="match status" value="4"/>
</dbReference>
<dbReference type="SUPFAM" id="SSF50998">
    <property type="entry name" value="Quinoprotein alcohol dehydrogenase-like"/>
    <property type="match status" value="1"/>
</dbReference>
<dbReference type="InterPro" id="IPR027417">
    <property type="entry name" value="P-loop_NTPase"/>
</dbReference>
<evidence type="ECO:0000313" key="7">
    <source>
        <dbReference type="EMBL" id="EFO81615.1"/>
    </source>
</evidence>
<dbReference type="PANTHER" id="PTHR19879">
    <property type="entry name" value="TRANSCRIPTION INITIATION FACTOR TFIID"/>
    <property type="match status" value="1"/>
</dbReference>
<dbReference type="HOGENOM" id="CLU_002352_0_0_0"/>
<evidence type="ECO:0000259" key="6">
    <source>
        <dbReference type="Pfam" id="PF20703"/>
    </source>
</evidence>
<organism evidence="7 8">
    <name type="scientific">Oscillochloris trichoides DG-6</name>
    <dbReference type="NCBI Taxonomy" id="765420"/>
    <lineage>
        <taxon>Bacteria</taxon>
        <taxon>Bacillati</taxon>
        <taxon>Chloroflexota</taxon>
        <taxon>Chloroflexia</taxon>
        <taxon>Chloroflexales</taxon>
        <taxon>Chloroflexineae</taxon>
        <taxon>Oscillochloridaceae</taxon>
        <taxon>Oscillochloris</taxon>
    </lineage>
</organism>
<dbReference type="SUPFAM" id="SSF69322">
    <property type="entry name" value="Tricorn protease domain 2"/>
    <property type="match status" value="1"/>
</dbReference>
<dbReference type="CDD" id="cd00200">
    <property type="entry name" value="WD40"/>
    <property type="match status" value="1"/>
</dbReference>
<feature type="repeat" description="WD" evidence="3">
    <location>
        <begin position="1468"/>
        <end position="1509"/>
    </location>
</feature>
<dbReference type="eggNOG" id="COG1122">
    <property type="taxonomic scope" value="Bacteria"/>
</dbReference>
<dbReference type="OrthoDB" id="134501at2"/>
<dbReference type="InterPro" id="IPR015943">
    <property type="entry name" value="WD40/YVTN_repeat-like_dom_sf"/>
</dbReference>
<evidence type="ECO:0000256" key="4">
    <source>
        <dbReference type="SAM" id="Coils"/>
    </source>
</evidence>
<dbReference type="Gene3D" id="2.130.10.10">
    <property type="entry name" value="YVTN repeat-like/Quinoprotein amine dehydrogenase"/>
    <property type="match status" value="3"/>
</dbReference>
<dbReference type="SMART" id="SM00320">
    <property type="entry name" value="WD40"/>
    <property type="match status" value="5"/>
</dbReference>
<dbReference type="Pfam" id="PF12770">
    <property type="entry name" value="CHAT"/>
    <property type="match status" value="1"/>
</dbReference>
<keyword evidence="4" id="KW-0175">Coiled coil</keyword>
<dbReference type="InterPro" id="IPR001680">
    <property type="entry name" value="WD40_rpt"/>
</dbReference>
<dbReference type="PANTHER" id="PTHR19879:SF9">
    <property type="entry name" value="TRANSCRIPTION INITIATION FACTOR TFIID SUBUNIT 5"/>
    <property type="match status" value="1"/>
</dbReference>
<feature type="domain" description="Novel STAND NTPase 1" evidence="6">
    <location>
        <begin position="450"/>
        <end position="813"/>
    </location>
</feature>
<evidence type="ECO:0000313" key="8">
    <source>
        <dbReference type="Proteomes" id="UP000054010"/>
    </source>
</evidence>
<keyword evidence="2" id="KW-0677">Repeat</keyword>
<dbReference type="InterPro" id="IPR019775">
    <property type="entry name" value="WD40_repeat_CS"/>
</dbReference>
<dbReference type="PROSITE" id="PS00678">
    <property type="entry name" value="WD_REPEATS_1"/>
    <property type="match status" value="1"/>
</dbReference>
<proteinExistence type="predicted"/>
<keyword evidence="1 3" id="KW-0853">WD repeat</keyword>
<feature type="domain" description="CHAT" evidence="5">
    <location>
        <begin position="54"/>
        <end position="332"/>
    </location>
</feature>
<feature type="repeat" description="WD" evidence="3">
    <location>
        <begin position="1291"/>
        <end position="1316"/>
    </location>
</feature>
<dbReference type="SUPFAM" id="SSF52540">
    <property type="entry name" value="P-loop containing nucleoside triphosphate hydrolases"/>
    <property type="match status" value="1"/>
</dbReference>
<comment type="caution">
    <text evidence="7">The sequence shown here is derived from an EMBL/GenBank/DDBJ whole genome shotgun (WGS) entry which is preliminary data.</text>
</comment>
<dbReference type="STRING" id="765420.OSCT_0470"/>
<evidence type="ECO:0000256" key="3">
    <source>
        <dbReference type="PROSITE-ProRule" id="PRU00221"/>
    </source>
</evidence>
<evidence type="ECO:0000259" key="5">
    <source>
        <dbReference type="Pfam" id="PF12770"/>
    </source>
</evidence>
<protein>
    <submittedName>
        <fullName evidence="7">WD-repeat containing protein</fullName>
    </submittedName>
</protein>
<dbReference type="InterPro" id="IPR011047">
    <property type="entry name" value="Quinoprotein_ADH-like_sf"/>
</dbReference>
<dbReference type="eggNOG" id="COG3064">
    <property type="taxonomic scope" value="Bacteria"/>
</dbReference>
<dbReference type="Proteomes" id="UP000054010">
    <property type="component" value="Unassembled WGS sequence"/>
</dbReference>
<dbReference type="InterPro" id="IPR024983">
    <property type="entry name" value="CHAT_dom"/>
</dbReference>
<name>E1IAW9_9CHLR</name>
<feature type="repeat" description="WD" evidence="3">
    <location>
        <begin position="1230"/>
        <end position="1262"/>
    </location>
</feature>
<feature type="repeat" description="WD" evidence="3">
    <location>
        <begin position="1510"/>
        <end position="1551"/>
    </location>
</feature>
<dbReference type="Pfam" id="PF00400">
    <property type="entry name" value="WD40"/>
    <property type="match status" value="4"/>
</dbReference>
<feature type="coiled-coil region" evidence="4">
    <location>
        <begin position="839"/>
        <end position="893"/>
    </location>
</feature>